<comment type="similarity">
    <text evidence="1">Belongs to the LysR transcriptional regulatory family.</text>
</comment>
<reference evidence="7 8" key="1">
    <citation type="submission" date="2020-07" db="EMBL/GenBank/DDBJ databases">
        <title>Sequencing the genomes of 1000 actinobacteria strains.</title>
        <authorList>
            <person name="Klenk H.-P."/>
        </authorList>
    </citation>
    <scope>NUCLEOTIDE SEQUENCE [LARGE SCALE GENOMIC DNA]</scope>
    <source>
        <strain evidence="7 8">DSM 22083</strain>
    </source>
</reference>
<evidence type="ECO:0000256" key="3">
    <source>
        <dbReference type="ARBA" id="ARBA00023125"/>
    </source>
</evidence>
<dbReference type="PANTHER" id="PTHR30346:SF0">
    <property type="entry name" value="HCA OPERON TRANSCRIPTIONAL ACTIVATOR HCAR"/>
    <property type="match status" value="1"/>
</dbReference>
<proteinExistence type="inferred from homology"/>
<name>A0A7Y9ICZ7_9ACTN</name>
<dbReference type="InterPro" id="IPR036390">
    <property type="entry name" value="WH_DNA-bd_sf"/>
</dbReference>
<comment type="caution">
    <text evidence="7">The sequence shown here is derived from an EMBL/GenBank/DDBJ whole genome shotgun (WGS) entry which is preliminary data.</text>
</comment>
<dbReference type="RefSeq" id="WP_179756770.1">
    <property type="nucleotide sequence ID" value="NZ_JACCBU010000001.1"/>
</dbReference>
<keyword evidence="3 7" id="KW-0238">DNA-binding</keyword>
<dbReference type="GO" id="GO:0003677">
    <property type="term" value="F:DNA binding"/>
    <property type="evidence" value="ECO:0007669"/>
    <property type="project" value="UniProtKB-KW"/>
</dbReference>
<feature type="domain" description="HTH lysR-type" evidence="6">
    <location>
        <begin position="7"/>
        <end position="61"/>
    </location>
</feature>
<dbReference type="InterPro" id="IPR005119">
    <property type="entry name" value="LysR_subst-bd"/>
</dbReference>
<dbReference type="PRINTS" id="PR00039">
    <property type="entry name" value="HTHLYSR"/>
</dbReference>
<gene>
    <name evidence="7" type="ORF">BKA15_005784</name>
</gene>
<dbReference type="GO" id="GO:0032993">
    <property type="term" value="C:protein-DNA complex"/>
    <property type="evidence" value="ECO:0007669"/>
    <property type="project" value="TreeGrafter"/>
</dbReference>
<dbReference type="InterPro" id="IPR036388">
    <property type="entry name" value="WH-like_DNA-bd_sf"/>
</dbReference>
<dbReference type="Gene3D" id="3.40.190.10">
    <property type="entry name" value="Periplasmic binding protein-like II"/>
    <property type="match status" value="2"/>
</dbReference>
<evidence type="ECO:0000256" key="1">
    <source>
        <dbReference type="ARBA" id="ARBA00009437"/>
    </source>
</evidence>
<evidence type="ECO:0000313" key="7">
    <source>
        <dbReference type="EMBL" id="NYE74455.1"/>
    </source>
</evidence>
<dbReference type="Pfam" id="PF00126">
    <property type="entry name" value="HTH_1"/>
    <property type="match status" value="1"/>
</dbReference>
<dbReference type="FunFam" id="1.10.10.10:FF:000001">
    <property type="entry name" value="LysR family transcriptional regulator"/>
    <property type="match status" value="1"/>
</dbReference>
<dbReference type="GO" id="GO:0003700">
    <property type="term" value="F:DNA-binding transcription factor activity"/>
    <property type="evidence" value="ECO:0007669"/>
    <property type="project" value="InterPro"/>
</dbReference>
<dbReference type="InterPro" id="IPR000847">
    <property type="entry name" value="LysR_HTH_N"/>
</dbReference>
<evidence type="ECO:0000313" key="8">
    <source>
        <dbReference type="Proteomes" id="UP000569914"/>
    </source>
</evidence>
<keyword evidence="8" id="KW-1185">Reference proteome</keyword>
<evidence type="ECO:0000259" key="6">
    <source>
        <dbReference type="PROSITE" id="PS50931"/>
    </source>
</evidence>
<dbReference type="PROSITE" id="PS50931">
    <property type="entry name" value="HTH_LYSR"/>
    <property type="match status" value="1"/>
</dbReference>
<evidence type="ECO:0000256" key="2">
    <source>
        <dbReference type="ARBA" id="ARBA00023015"/>
    </source>
</evidence>
<dbReference type="EMBL" id="JACCBU010000001">
    <property type="protein sequence ID" value="NYE74455.1"/>
    <property type="molecule type" value="Genomic_DNA"/>
</dbReference>
<dbReference type="Proteomes" id="UP000569914">
    <property type="component" value="Unassembled WGS sequence"/>
</dbReference>
<sequence length="302" mass="32700">MDGPSDRELRYFVAVAEELNFTRAAERLGMAQPPLSRAIRQLERRLGADLFVRDGRQVQLTDFGAGLVEEARHALDVLDSLGRRARRAARPSPTVVVTAKPGHPTELLRQIADSYAGRPGALPVEFLVSGYRAQADLVREGRADLALLSSPFELGGLDFEPLTSQPRVAAVPAGHPLARRTALRCRDLAGEPVPRWPDESVAERSYWTGRDGDGGANEDPPGGPRVSDPSQLLEVIGLGQAVALIPATLAERNPRPDIAYRPVVDASPYRITIAWSAGSRSRPIADLVRIATSRFGELSKLG</sequence>
<dbReference type="Gene3D" id="1.10.10.10">
    <property type="entry name" value="Winged helix-like DNA-binding domain superfamily/Winged helix DNA-binding domain"/>
    <property type="match status" value="1"/>
</dbReference>
<dbReference type="AlphaFoldDB" id="A0A7Y9ICZ7"/>
<protein>
    <submittedName>
        <fullName evidence="7">DNA-binding transcriptional LysR family regulator</fullName>
    </submittedName>
</protein>
<organism evidence="7 8">
    <name type="scientific">Microlunatus parietis</name>
    <dbReference type="NCBI Taxonomy" id="682979"/>
    <lineage>
        <taxon>Bacteria</taxon>
        <taxon>Bacillati</taxon>
        <taxon>Actinomycetota</taxon>
        <taxon>Actinomycetes</taxon>
        <taxon>Propionibacteriales</taxon>
        <taxon>Propionibacteriaceae</taxon>
        <taxon>Microlunatus</taxon>
    </lineage>
</organism>
<dbReference type="Pfam" id="PF03466">
    <property type="entry name" value="LysR_substrate"/>
    <property type="match status" value="1"/>
</dbReference>
<accession>A0A7Y9ICZ7</accession>
<keyword evidence="4" id="KW-0804">Transcription</keyword>
<feature type="region of interest" description="Disordered" evidence="5">
    <location>
        <begin position="194"/>
        <end position="228"/>
    </location>
</feature>
<evidence type="ECO:0000256" key="5">
    <source>
        <dbReference type="SAM" id="MobiDB-lite"/>
    </source>
</evidence>
<keyword evidence="2" id="KW-0805">Transcription regulation</keyword>
<dbReference type="SUPFAM" id="SSF46785">
    <property type="entry name" value="Winged helix' DNA-binding domain"/>
    <property type="match status" value="1"/>
</dbReference>
<dbReference type="SUPFAM" id="SSF53850">
    <property type="entry name" value="Periplasmic binding protein-like II"/>
    <property type="match status" value="1"/>
</dbReference>
<dbReference type="PANTHER" id="PTHR30346">
    <property type="entry name" value="TRANSCRIPTIONAL DUAL REGULATOR HCAR-RELATED"/>
    <property type="match status" value="1"/>
</dbReference>
<evidence type="ECO:0000256" key="4">
    <source>
        <dbReference type="ARBA" id="ARBA00023163"/>
    </source>
</evidence>